<gene>
    <name evidence="2" type="ORF">EV148_10579</name>
</gene>
<keyword evidence="3" id="KW-1185">Reference proteome</keyword>
<dbReference type="EMBL" id="SLWQ01000005">
    <property type="protein sequence ID" value="TCO40284.1"/>
    <property type="molecule type" value="Genomic_DNA"/>
</dbReference>
<dbReference type="Proteomes" id="UP000294862">
    <property type="component" value="Unassembled WGS sequence"/>
</dbReference>
<protein>
    <submittedName>
        <fullName evidence="2">Uncharacterized protein</fullName>
    </submittedName>
</protein>
<comment type="caution">
    <text evidence="2">The sequence shown here is derived from an EMBL/GenBank/DDBJ whole genome shotgun (WGS) entry which is preliminary data.</text>
</comment>
<dbReference type="OrthoDB" id="5959818at2"/>
<dbReference type="AlphaFoldDB" id="A0A4R2I7J4"/>
<evidence type="ECO:0000313" key="3">
    <source>
        <dbReference type="Proteomes" id="UP000294862"/>
    </source>
</evidence>
<reference evidence="2 3" key="1">
    <citation type="journal article" date="2015" name="Stand. Genomic Sci.">
        <title>Genomic Encyclopedia of Bacterial and Archaeal Type Strains, Phase III: the genomes of soil and plant-associated and newly described type strains.</title>
        <authorList>
            <person name="Whitman W.B."/>
            <person name="Woyke T."/>
            <person name="Klenk H.P."/>
            <person name="Zhou Y."/>
            <person name="Lilburn T.G."/>
            <person name="Beck B.J."/>
            <person name="De Vos P."/>
            <person name="Vandamme P."/>
            <person name="Eisen J.A."/>
            <person name="Garrity G."/>
            <person name="Hugenholtz P."/>
            <person name="Kyrpides N.C."/>
        </authorList>
    </citation>
    <scope>NUCLEOTIDE SEQUENCE [LARGE SCALE GENOMIC DNA]</scope>
    <source>
        <strain evidence="2 3">A3</strain>
    </source>
</reference>
<feature type="region of interest" description="Disordered" evidence="1">
    <location>
        <begin position="1"/>
        <end position="70"/>
    </location>
</feature>
<name>A0A4R2I7J4_9GAMM</name>
<proteinExistence type="predicted"/>
<feature type="compositionally biased region" description="Basic and acidic residues" evidence="1">
    <location>
        <begin position="1"/>
        <end position="39"/>
    </location>
</feature>
<sequence>MTSRDRKDLPHAHEHAVPPAAETEREREARKAHESHALDEALQETFPTSDPVSPFVPAVRSSSEPAPDHSHRCAHPACTCSVSAPDLWCSDACRDQQQGYGTAHATCGCGHATCRHSGHAVSSE</sequence>
<organism evidence="2 3">
    <name type="scientific">Dokdonella fugitiva</name>
    <dbReference type="NCBI Taxonomy" id="328517"/>
    <lineage>
        <taxon>Bacteria</taxon>
        <taxon>Pseudomonadati</taxon>
        <taxon>Pseudomonadota</taxon>
        <taxon>Gammaproteobacteria</taxon>
        <taxon>Lysobacterales</taxon>
        <taxon>Rhodanobacteraceae</taxon>
        <taxon>Dokdonella</taxon>
    </lineage>
</organism>
<dbReference type="RefSeq" id="WP_131997699.1">
    <property type="nucleotide sequence ID" value="NZ_SLWQ01000005.1"/>
</dbReference>
<evidence type="ECO:0000256" key="1">
    <source>
        <dbReference type="SAM" id="MobiDB-lite"/>
    </source>
</evidence>
<evidence type="ECO:0000313" key="2">
    <source>
        <dbReference type="EMBL" id="TCO40284.1"/>
    </source>
</evidence>
<accession>A0A4R2I7J4</accession>